<dbReference type="EMBL" id="OY288114">
    <property type="protein sequence ID" value="CAJ0890511.1"/>
    <property type="molecule type" value="Genomic_DNA"/>
</dbReference>
<feature type="domain" description="WsaF C-terminal" evidence="2">
    <location>
        <begin position="635"/>
        <end position="767"/>
    </location>
</feature>
<dbReference type="InterPro" id="IPR007739">
    <property type="entry name" value="RgpF"/>
</dbReference>
<evidence type="ECO:0000259" key="2">
    <source>
        <dbReference type="Pfam" id="PF22772"/>
    </source>
</evidence>
<sequence>MKQETVFQAARRHLRNGWVILTTRGGVALFGAAMLEAAKLIDSPVGVFLPPRNVARHGPRCWREHGARGTIGAVLRQLAATYDPPLGRRRNPVNDPLRAQAVNYHYTYELIREDGVVPSRRPANESDFALATPFDYAARPSHRGPIAAIVHVFYPEGLSLLLEKIANVPVDVDLFLSTDTQEKKARLARESDGWSKGRVEIRVLPNRGRDIAAKFVGFRDVYDQYELFLHLHAKRSPHGGAALARWADYLFDTLIGSTQIASSNLALFDDPRIGVVFPQHLFDLRGVLNWGYDYDLARGLIKRMGVEIDKNLVLEFPSGSMFFGRSAAFRPLLDLGLGFDDFPEEGGHVDGTLAHAIERVLLMVAESRGFEWLKVARRDLYPMPQTLLALRGPDDLPAHRLKVFRPCLGNVDDGLRPQEKGIAETRLLLSYPSRNRRPRLNLLTPTVNPRQTFGGVATALRLFDDLARALGDDFDRRIVTTDADVESAAYDAFPDFTPAPCAATLDTGRSLLVDAYQREGGRLDLRAGDVFIATAWWTAILARNLERDRARLFGRALPLLYVIQDEEPYFQGRGARYALAASTYRNASPTIAIINSEELYSSVISNYPFTESYCLPYAMNPELASALRPAPRERLLIVYGRPHVARNAFELLIDALFCWQQRDPIRASRWRIAFLGENFAPSQFYPVQNAEVPGKVSLAQYGDYLSRASVGVSLMLSPHPSYPPLEMAEAGLVTVTNEFEGRSLRRRFDDILSIELSEPAALADAIEAAVARAEPMIGKFSPRRQGTAPEIDAAALFDAEALAVRLRRSITEGAATGA</sequence>
<organism evidence="3">
    <name type="scientific">freshwater sediment metagenome</name>
    <dbReference type="NCBI Taxonomy" id="556182"/>
    <lineage>
        <taxon>unclassified sequences</taxon>
        <taxon>metagenomes</taxon>
        <taxon>ecological metagenomes</taxon>
    </lineage>
</organism>
<dbReference type="AlphaFoldDB" id="A0AA48M6I5"/>
<dbReference type="GO" id="GO:0030247">
    <property type="term" value="F:polysaccharide binding"/>
    <property type="evidence" value="ECO:0007669"/>
    <property type="project" value="InterPro"/>
</dbReference>
<evidence type="ECO:0008006" key="4">
    <source>
        <dbReference type="Google" id="ProtNLM"/>
    </source>
</evidence>
<dbReference type="Gene3D" id="3.40.50.2000">
    <property type="entry name" value="Glycogen Phosphorylase B"/>
    <property type="match status" value="1"/>
</dbReference>
<protein>
    <recommendedName>
        <fullName evidence="4">Rhamnan synthesis protein F</fullName>
    </recommendedName>
</protein>
<dbReference type="Pfam" id="PF22772">
    <property type="entry name" value="WsaF_C"/>
    <property type="match status" value="1"/>
</dbReference>
<dbReference type="Pfam" id="PF05045">
    <property type="entry name" value="RgpF"/>
    <property type="match status" value="1"/>
</dbReference>
<proteinExistence type="predicted"/>
<dbReference type="Pfam" id="PF21374">
    <property type="entry name" value="WsaF_N"/>
    <property type="match status" value="1"/>
</dbReference>
<dbReference type="Gene3D" id="3.40.50.11090">
    <property type="match status" value="1"/>
</dbReference>
<dbReference type="InterPro" id="IPR048510">
    <property type="entry name" value="WsaF_N"/>
</dbReference>
<evidence type="ECO:0000313" key="3">
    <source>
        <dbReference type="EMBL" id="CAJ0890511.1"/>
    </source>
</evidence>
<accession>A0AA48M6I5</accession>
<reference evidence="3" key="1">
    <citation type="submission" date="2023-07" db="EMBL/GenBank/DDBJ databases">
        <authorList>
            <person name="Pelsma A.J. K."/>
        </authorList>
    </citation>
    <scope>NUCLEOTIDE SEQUENCE</scope>
</reference>
<feature type="domain" description="WsaF N-terminal" evidence="1">
    <location>
        <begin position="439"/>
        <end position="597"/>
    </location>
</feature>
<gene>
    <name evidence="3" type="ORF">AMST5_04056</name>
</gene>
<evidence type="ECO:0000259" key="1">
    <source>
        <dbReference type="Pfam" id="PF21374"/>
    </source>
</evidence>
<name>A0AA48M6I5_9ZZZZ</name>
<dbReference type="InterPro" id="IPR055050">
    <property type="entry name" value="WsaF_C"/>
</dbReference>